<dbReference type="EMBL" id="JBJQND010000001">
    <property type="protein sequence ID" value="KAL3890328.1"/>
    <property type="molecule type" value="Genomic_DNA"/>
</dbReference>
<evidence type="ECO:0000313" key="3">
    <source>
        <dbReference type="Proteomes" id="UP001634394"/>
    </source>
</evidence>
<evidence type="ECO:0000313" key="1">
    <source>
        <dbReference type="EMBL" id="KAL3890328.1"/>
    </source>
</evidence>
<evidence type="ECO:0000313" key="2">
    <source>
        <dbReference type="EMBL" id="KAL3890329.1"/>
    </source>
</evidence>
<dbReference type="EMBL" id="JBJQND010000001">
    <property type="protein sequence ID" value="KAL3890329.1"/>
    <property type="molecule type" value="Genomic_DNA"/>
</dbReference>
<accession>A0ABD3XY16</accession>
<name>A0ABD3XY16_SINWO</name>
<dbReference type="Proteomes" id="UP001634394">
    <property type="component" value="Unassembled WGS sequence"/>
</dbReference>
<dbReference type="AlphaFoldDB" id="A0ABD3XY16"/>
<proteinExistence type="predicted"/>
<protein>
    <submittedName>
        <fullName evidence="1">Uncharacterized protein</fullName>
    </submittedName>
</protein>
<sequence length="232" mass="26957">MNSSAERCSARADWFVNEYAAGRIIFTLPPFRYDKTRKISPNVSYYRDRRVNTICLNLNERKIVEFDSVKETCNWFNLTPDTIRRPFFQARDGILWIVLRGDIGEEARAWFDDADTLFSNAINNLPEKYRTQVTELLKTGENKTKYGPNPKIPTIAVNLTRRTIMRFSCINDTARHFKVCVSNKTFFKTSNGDYWSIIRGDKTQFDENSTTEEIISAAMENLSPDQQKFLTS</sequence>
<comment type="caution">
    <text evidence="1">The sequence shown here is derived from an EMBL/GenBank/DDBJ whole genome shotgun (WGS) entry which is preliminary data.</text>
</comment>
<gene>
    <name evidence="1" type="ORF">ACJMK2_002612</name>
    <name evidence="2" type="ORF">ACJMK2_002613</name>
</gene>
<keyword evidence="3" id="KW-1185">Reference proteome</keyword>
<reference evidence="1 3" key="1">
    <citation type="submission" date="2024-11" db="EMBL/GenBank/DDBJ databases">
        <title>Chromosome-level genome assembly of the freshwater bivalve Anodonta woodiana.</title>
        <authorList>
            <person name="Chen X."/>
        </authorList>
    </citation>
    <scope>NUCLEOTIDE SEQUENCE [LARGE SCALE GENOMIC DNA]</scope>
    <source>
        <strain evidence="1">MN2024</strain>
        <tissue evidence="1">Gills</tissue>
    </source>
</reference>
<organism evidence="1 3">
    <name type="scientific">Sinanodonta woodiana</name>
    <name type="common">Chinese pond mussel</name>
    <name type="synonym">Anodonta woodiana</name>
    <dbReference type="NCBI Taxonomy" id="1069815"/>
    <lineage>
        <taxon>Eukaryota</taxon>
        <taxon>Metazoa</taxon>
        <taxon>Spiralia</taxon>
        <taxon>Lophotrochozoa</taxon>
        <taxon>Mollusca</taxon>
        <taxon>Bivalvia</taxon>
        <taxon>Autobranchia</taxon>
        <taxon>Heteroconchia</taxon>
        <taxon>Palaeoheterodonta</taxon>
        <taxon>Unionida</taxon>
        <taxon>Unionoidea</taxon>
        <taxon>Unionidae</taxon>
        <taxon>Unioninae</taxon>
        <taxon>Sinanodonta</taxon>
    </lineage>
</organism>